<evidence type="ECO:0000313" key="1">
    <source>
        <dbReference type="EMBL" id="KKK67798.1"/>
    </source>
</evidence>
<reference evidence="1" key="1">
    <citation type="journal article" date="2015" name="Nature">
        <title>Complex archaea that bridge the gap between prokaryotes and eukaryotes.</title>
        <authorList>
            <person name="Spang A."/>
            <person name="Saw J.H."/>
            <person name="Jorgensen S.L."/>
            <person name="Zaremba-Niedzwiedzka K."/>
            <person name="Martijn J."/>
            <person name="Lind A.E."/>
            <person name="van Eijk R."/>
            <person name="Schleper C."/>
            <person name="Guy L."/>
            <person name="Ettema T.J."/>
        </authorList>
    </citation>
    <scope>NUCLEOTIDE SEQUENCE</scope>
</reference>
<proteinExistence type="predicted"/>
<name>A0A0F8XFY3_9ZZZZ</name>
<sequence>MSYYPLVEKLAKLLVECLRMKKSAVQVVASLAGAERAVEKYFDAVQSKDALKNLRENARKKYEDVDV</sequence>
<comment type="caution">
    <text evidence="1">The sequence shown here is derived from an EMBL/GenBank/DDBJ whole genome shotgun (WGS) entry which is preliminary data.</text>
</comment>
<accession>A0A0F8XFY3</accession>
<dbReference type="AlphaFoldDB" id="A0A0F8XFY3"/>
<dbReference type="EMBL" id="LAZR01059433">
    <property type="protein sequence ID" value="KKK67798.1"/>
    <property type="molecule type" value="Genomic_DNA"/>
</dbReference>
<gene>
    <name evidence="1" type="ORF">LCGC14_2950470</name>
</gene>
<organism evidence="1">
    <name type="scientific">marine sediment metagenome</name>
    <dbReference type="NCBI Taxonomy" id="412755"/>
    <lineage>
        <taxon>unclassified sequences</taxon>
        <taxon>metagenomes</taxon>
        <taxon>ecological metagenomes</taxon>
    </lineage>
</organism>
<protein>
    <submittedName>
        <fullName evidence="1">Uncharacterized protein</fullName>
    </submittedName>
</protein>